<name>A0A225UW41_9STRA</name>
<dbReference type="OrthoDB" id="127652at2759"/>
<evidence type="ECO:0000313" key="2">
    <source>
        <dbReference type="Proteomes" id="UP000198211"/>
    </source>
</evidence>
<protein>
    <submittedName>
        <fullName evidence="1">Uncharacterized protein</fullName>
    </submittedName>
</protein>
<gene>
    <name evidence="1" type="ORF">PHMEG_00032247</name>
</gene>
<dbReference type="EMBL" id="NBNE01010658">
    <property type="protein sequence ID" value="OWY97273.1"/>
    <property type="molecule type" value="Genomic_DNA"/>
</dbReference>
<dbReference type="STRING" id="4795.A0A225UW41"/>
<sequence length="79" mass="9158">MTTLAVLKKTDTVLRHRDHGLRNQFNYYLPMVGQVKAHGNKLNQNASVVELRWFVSWFSEPKSSQQIEMSLVVKSLQNL</sequence>
<keyword evidence="2" id="KW-1185">Reference proteome</keyword>
<reference evidence="2" key="1">
    <citation type="submission" date="2017-03" db="EMBL/GenBank/DDBJ databases">
        <title>Phytopthora megakarya and P. palmivora, two closely related causual agents of cacao black pod achieved similar genome size and gene model numbers by different mechanisms.</title>
        <authorList>
            <person name="Ali S."/>
            <person name="Shao J."/>
            <person name="Larry D.J."/>
            <person name="Kronmiller B."/>
            <person name="Shen D."/>
            <person name="Strem M.D."/>
            <person name="Melnick R.L."/>
            <person name="Guiltinan M.J."/>
            <person name="Tyler B.M."/>
            <person name="Meinhardt L.W."/>
            <person name="Bailey B.A."/>
        </authorList>
    </citation>
    <scope>NUCLEOTIDE SEQUENCE [LARGE SCALE GENOMIC DNA]</scope>
    <source>
        <strain evidence="2">zdho120</strain>
    </source>
</reference>
<organism evidence="1 2">
    <name type="scientific">Phytophthora megakarya</name>
    <dbReference type="NCBI Taxonomy" id="4795"/>
    <lineage>
        <taxon>Eukaryota</taxon>
        <taxon>Sar</taxon>
        <taxon>Stramenopiles</taxon>
        <taxon>Oomycota</taxon>
        <taxon>Peronosporomycetes</taxon>
        <taxon>Peronosporales</taxon>
        <taxon>Peronosporaceae</taxon>
        <taxon>Phytophthora</taxon>
    </lineage>
</organism>
<evidence type="ECO:0000313" key="1">
    <source>
        <dbReference type="EMBL" id="OWY97273.1"/>
    </source>
</evidence>
<dbReference type="Proteomes" id="UP000198211">
    <property type="component" value="Unassembled WGS sequence"/>
</dbReference>
<proteinExistence type="predicted"/>
<dbReference type="AlphaFoldDB" id="A0A225UW41"/>
<accession>A0A225UW41</accession>
<comment type="caution">
    <text evidence="1">The sequence shown here is derived from an EMBL/GenBank/DDBJ whole genome shotgun (WGS) entry which is preliminary data.</text>
</comment>